<dbReference type="Proteomes" id="UP000565521">
    <property type="component" value="Unassembled WGS sequence"/>
</dbReference>
<sequence>MAAPFQSSLDQAMAPLLERTARRVARLKKLATLPRSEANDRAMAAEQREITLAAELSQAMGRVAGQMQRVITHNTAKCHELGAAITHHAAEARQWEARFYQAVSCLPELPEENWPPVAATALRAMYRINLRTADPAAFQQLFAPARHV</sequence>
<proteinExistence type="predicted"/>
<dbReference type="EMBL" id="JABKAU010000075">
    <property type="protein sequence ID" value="NVO33484.1"/>
    <property type="molecule type" value="Genomic_DNA"/>
</dbReference>
<protein>
    <submittedName>
        <fullName evidence="1">Uncharacterized protein</fullName>
    </submittedName>
</protein>
<dbReference type="AlphaFoldDB" id="A0A7Y7PTE2"/>
<gene>
    <name evidence="1" type="ORF">HW554_19970</name>
</gene>
<name>A0A7Y7PTE2_9BACT</name>
<organism evidence="1 2">
    <name type="scientific">Hymenobacter lapidiphilus</name>
    <dbReference type="NCBI Taxonomy" id="2608003"/>
    <lineage>
        <taxon>Bacteria</taxon>
        <taxon>Pseudomonadati</taxon>
        <taxon>Bacteroidota</taxon>
        <taxon>Cytophagia</taxon>
        <taxon>Cytophagales</taxon>
        <taxon>Hymenobacteraceae</taxon>
        <taxon>Hymenobacter</taxon>
    </lineage>
</organism>
<comment type="caution">
    <text evidence="1">The sequence shown here is derived from an EMBL/GenBank/DDBJ whole genome shotgun (WGS) entry which is preliminary data.</text>
</comment>
<keyword evidence="2" id="KW-1185">Reference proteome</keyword>
<dbReference type="RefSeq" id="WP_176910290.1">
    <property type="nucleotide sequence ID" value="NZ_JABKAU010000075.1"/>
</dbReference>
<reference evidence="1 2" key="1">
    <citation type="submission" date="2020-05" db="EMBL/GenBank/DDBJ databases">
        <title>Hymenobacter terrestris sp. nov. and Hymenobacter lapidiphilus sp. nov., isolated from regoliths in Antarctica.</title>
        <authorList>
            <person name="Sedlacek I."/>
            <person name="Pantucek R."/>
            <person name="Zeman M."/>
            <person name="Holochova P."/>
            <person name="Kralova S."/>
            <person name="Stankova E."/>
            <person name="Sedo O."/>
            <person name="Micenkova L."/>
            <person name="Svec P."/>
            <person name="Gupta V."/>
            <person name="Sood U."/>
            <person name="Korpole U.S."/>
            <person name="Lal R."/>
        </authorList>
    </citation>
    <scope>NUCLEOTIDE SEQUENCE [LARGE SCALE GENOMIC DNA]</scope>
    <source>
        <strain evidence="1 2">P5342</strain>
    </source>
</reference>
<evidence type="ECO:0000313" key="1">
    <source>
        <dbReference type="EMBL" id="NVO33484.1"/>
    </source>
</evidence>
<accession>A0A7Y7PTE2</accession>
<evidence type="ECO:0000313" key="2">
    <source>
        <dbReference type="Proteomes" id="UP000565521"/>
    </source>
</evidence>